<organism evidence="7 8">
    <name type="scientific">Gryllotalpicola daejeonensis</name>
    <dbReference type="NCBI Taxonomy" id="993087"/>
    <lineage>
        <taxon>Bacteria</taxon>
        <taxon>Bacillati</taxon>
        <taxon>Actinomycetota</taxon>
        <taxon>Actinomycetes</taxon>
        <taxon>Micrococcales</taxon>
        <taxon>Microbacteriaceae</taxon>
        <taxon>Gryllotalpicola</taxon>
    </lineage>
</organism>
<proteinExistence type="predicted"/>
<keyword evidence="2" id="KW-1003">Cell membrane</keyword>
<keyword evidence="3 6" id="KW-0812">Transmembrane</keyword>
<gene>
    <name evidence="7" type="ORF">GCM10022286_08710</name>
</gene>
<dbReference type="Pfam" id="PF13520">
    <property type="entry name" value="AA_permease_2"/>
    <property type="match status" value="1"/>
</dbReference>
<keyword evidence="8" id="KW-1185">Reference proteome</keyword>
<dbReference type="Gene3D" id="1.20.1740.10">
    <property type="entry name" value="Amino acid/polyamine transporter I"/>
    <property type="match status" value="1"/>
</dbReference>
<evidence type="ECO:0000256" key="4">
    <source>
        <dbReference type="ARBA" id="ARBA00022989"/>
    </source>
</evidence>
<feature type="transmembrane region" description="Helical" evidence="6">
    <location>
        <begin position="97"/>
        <end position="122"/>
    </location>
</feature>
<name>A0ABP7ZGR3_9MICO</name>
<feature type="transmembrane region" description="Helical" evidence="6">
    <location>
        <begin position="196"/>
        <end position="216"/>
    </location>
</feature>
<sequence length="422" mass="42457">MTSDGPASGVEQLAVEAAPGGLSTTQGATITIGALLGTGVISLPGIAADDAGPASLVAWAALLILSIPLATTFAALGSRFPGGGGVTSYARRAFGGYAGTALGWPMVFATGVAAPVAAGFAGSYIADATGGGRHVSVLSTAGIMLVVVTMNWFGIRISARVQLVIMSAIAATLVVTVAIALPHAQSSNLTPFAPHGVGGIATAAGALVWAFGGWEVMASLSGEYRDPARSITRATTAALIVVAALYLSVAFVTVAVLGAAPGSAPLSSLLVVRLGPAARPVMTVIATLLTVGTMNSYFAGTARLAAALAAERSLPRFLDQRGEPRRALLTITLLGFASLAAIALLHTDSEAILMFMSATIAAAYLVSSVAALRLLPRGSTGRRVTMIALVASLALVIATGWSLLAPVVVGALGCLWYRVRRP</sequence>
<dbReference type="PANTHER" id="PTHR42770">
    <property type="entry name" value="AMINO ACID TRANSPORTER-RELATED"/>
    <property type="match status" value="1"/>
</dbReference>
<reference evidence="7" key="1">
    <citation type="journal article" date="2014" name="Int. J. Syst. Evol. Microbiol.">
        <title>Complete genome of a new Firmicutes species belonging to the dominant human colonic microbiota ('Ruminococcus bicirculans') reveals two chromosomes and a selective capacity to utilize plant glucans.</title>
        <authorList>
            <consortium name="NISC Comparative Sequencing Program"/>
            <person name="Wegmann U."/>
            <person name="Louis P."/>
            <person name="Goesmann A."/>
            <person name="Henrissat B."/>
            <person name="Duncan S.H."/>
            <person name="Flint H.J."/>
        </authorList>
    </citation>
    <scope>NUCLEOTIDE SEQUENCE</scope>
    <source>
        <strain evidence="7">JCM 17590</strain>
    </source>
</reference>
<feature type="transmembrane region" description="Helical" evidence="6">
    <location>
        <begin position="387"/>
        <end position="419"/>
    </location>
</feature>
<evidence type="ECO:0000256" key="5">
    <source>
        <dbReference type="ARBA" id="ARBA00023136"/>
    </source>
</evidence>
<evidence type="ECO:0000256" key="6">
    <source>
        <dbReference type="SAM" id="Phobius"/>
    </source>
</evidence>
<dbReference type="InterPro" id="IPR002293">
    <property type="entry name" value="AA/rel_permease1"/>
</dbReference>
<feature type="transmembrane region" description="Helical" evidence="6">
    <location>
        <begin position="161"/>
        <end position="184"/>
    </location>
</feature>
<feature type="transmembrane region" description="Helical" evidence="6">
    <location>
        <begin position="134"/>
        <end position="154"/>
    </location>
</feature>
<comment type="caution">
    <text evidence="7">The sequence shown here is derived from an EMBL/GenBank/DDBJ whole genome shotgun (WGS) entry which is preliminary data.</text>
</comment>
<reference evidence="7" key="2">
    <citation type="submission" date="2023-12" db="EMBL/GenBank/DDBJ databases">
        <authorList>
            <person name="Sun Q."/>
            <person name="Inoue M."/>
        </authorList>
    </citation>
    <scope>NUCLEOTIDE SEQUENCE</scope>
    <source>
        <strain evidence="7">JCM 17590</strain>
    </source>
</reference>
<accession>A0ABP7ZGR3</accession>
<feature type="transmembrane region" description="Helical" evidence="6">
    <location>
        <begin position="351"/>
        <end position="375"/>
    </location>
</feature>
<dbReference type="EMBL" id="BAABBV010000001">
    <property type="protein sequence ID" value="GAA4157279.1"/>
    <property type="molecule type" value="Genomic_DNA"/>
</dbReference>
<dbReference type="Proteomes" id="UP001415169">
    <property type="component" value="Unassembled WGS sequence"/>
</dbReference>
<feature type="transmembrane region" description="Helical" evidence="6">
    <location>
        <begin position="56"/>
        <end position="76"/>
    </location>
</feature>
<keyword evidence="4 6" id="KW-1133">Transmembrane helix</keyword>
<dbReference type="PANTHER" id="PTHR42770:SF13">
    <property type="entry name" value="L-METHIONINE_BRANCHED-CHAIN AMINO ACID EXPORTER YJEH"/>
    <property type="match status" value="1"/>
</dbReference>
<evidence type="ECO:0000256" key="1">
    <source>
        <dbReference type="ARBA" id="ARBA00004651"/>
    </source>
</evidence>
<keyword evidence="5 6" id="KW-0472">Membrane</keyword>
<feature type="transmembrane region" description="Helical" evidence="6">
    <location>
        <begin position="237"/>
        <end position="260"/>
    </location>
</feature>
<comment type="subcellular location">
    <subcellularLocation>
        <location evidence="1">Cell membrane</location>
        <topology evidence="1">Multi-pass membrane protein</topology>
    </subcellularLocation>
</comment>
<dbReference type="InterPro" id="IPR050367">
    <property type="entry name" value="APC_superfamily"/>
</dbReference>
<feature type="transmembrane region" description="Helical" evidence="6">
    <location>
        <begin position="327"/>
        <end position="345"/>
    </location>
</feature>
<evidence type="ECO:0000256" key="2">
    <source>
        <dbReference type="ARBA" id="ARBA00022475"/>
    </source>
</evidence>
<evidence type="ECO:0000256" key="3">
    <source>
        <dbReference type="ARBA" id="ARBA00022692"/>
    </source>
</evidence>
<protein>
    <submittedName>
        <fullName evidence="7">Amino acid permease</fullName>
    </submittedName>
</protein>
<feature type="transmembrane region" description="Helical" evidence="6">
    <location>
        <begin position="280"/>
        <end position="306"/>
    </location>
</feature>
<evidence type="ECO:0000313" key="8">
    <source>
        <dbReference type="Proteomes" id="UP001415169"/>
    </source>
</evidence>
<evidence type="ECO:0000313" key="7">
    <source>
        <dbReference type="EMBL" id="GAA4157279.1"/>
    </source>
</evidence>
<dbReference type="PIRSF" id="PIRSF006060">
    <property type="entry name" value="AA_transporter"/>
    <property type="match status" value="1"/>
</dbReference>
<dbReference type="RefSeq" id="WP_344790522.1">
    <property type="nucleotide sequence ID" value="NZ_BAABBV010000001.1"/>
</dbReference>